<evidence type="ECO:0000313" key="1">
    <source>
        <dbReference type="EMBL" id="AGT34806.1"/>
    </source>
</evidence>
<proteinExistence type="predicted"/>
<dbReference type="PATRIC" id="fig|1365176.7.peg.411"/>
<dbReference type="EMBL" id="CP006646">
    <property type="protein sequence ID" value="AGT34806.1"/>
    <property type="molecule type" value="Genomic_DNA"/>
</dbReference>
<sequence length="35" mass="3861">MVPLKISVETFSTGKVCRLGEEDISENTFFPDPSS</sequence>
<protein>
    <submittedName>
        <fullName evidence="1">Uncharacterized protein</fullName>
    </submittedName>
</protein>
<dbReference type="HOGENOM" id="CLU_3362635_0_0_2"/>
<keyword evidence="2" id="KW-1185">Reference proteome</keyword>
<accession>S5ZJW5</accession>
<name>S5ZJW5_9CREN</name>
<organism evidence="1 2">
    <name type="scientific">Thermofilum adornatum</name>
    <dbReference type="NCBI Taxonomy" id="1365176"/>
    <lineage>
        <taxon>Archaea</taxon>
        <taxon>Thermoproteota</taxon>
        <taxon>Thermoprotei</taxon>
        <taxon>Thermofilales</taxon>
        <taxon>Thermofilaceae</taxon>
        <taxon>Thermofilum</taxon>
    </lineage>
</organism>
<dbReference type="AlphaFoldDB" id="S5ZJW5"/>
<evidence type="ECO:0000313" key="2">
    <source>
        <dbReference type="Proteomes" id="UP000015543"/>
    </source>
</evidence>
<reference evidence="1 2" key="1">
    <citation type="journal article" date="2013" name="Genome Announc.">
        <title>Complete Genomic Sequence of 'Thermofilum adornatus' Strain 1910bT, a Hyperthermophilic Anaerobic Organotrophic Crenarchaeon.</title>
        <authorList>
            <person name="Dominova I.N."/>
            <person name="Kublanov I.V."/>
            <person name="Podosokorskaya O.A."/>
            <person name="Derbikova K.S."/>
            <person name="Patrushev M.V."/>
            <person name="Toshchakov S.V."/>
        </authorList>
    </citation>
    <scope>NUCLEOTIDE SEQUENCE [LARGE SCALE GENOMIC DNA]</scope>
    <source>
        <strain evidence="2">1910b</strain>
    </source>
</reference>
<dbReference type="Proteomes" id="UP000015543">
    <property type="component" value="Chromosome"/>
</dbReference>
<gene>
    <name evidence="1" type="ORF">N186_02060</name>
</gene>
<dbReference type="KEGG" id="thb:N186_02060"/>